<organism evidence="2 3">
    <name type="scientific">Amycolatopsis keratiniphila</name>
    <dbReference type="NCBI Taxonomy" id="129921"/>
    <lineage>
        <taxon>Bacteria</taxon>
        <taxon>Bacillati</taxon>
        <taxon>Actinomycetota</taxon>
        <taxon>Actinomycetes</taxon>
        <taxon>Pseudonocardiales</taxon>
        <taxon>Pseudonocardiaceae</taxon>
        <taxon>Amycolatopsis</taxon>
        <taxon>Amycolatopsis japonica group</taxon>
    </lineage>
</organism>
<feature type="domain" description="Acyl-CoA dehydrogenase/oxidase N-terminal" evidence="1">
    <location>
        <begin position="7"/>
        <end position="109"/>
    </location>
</feature>
<dbReference type="AlphaFoldDB" id="R4T6H4"/>
<proteinExistence type="predicted"/>
<dbReference type="Pfam" id="PF02771">
    <property type="entry name" value="Acyl-CoA_dh_N"/>
    <property type="match status" value="1"/>
</dbReference>
<dbReference type="PANTHER" id="PTHR43884:SF12">
    <property type="entry name" value="ISOVALERYL-COA DEHYDROGENASE, MITOCHONDRIAL-RELATED"/>
    <property type="match status" value="1"/>
</dbReference>
<dbReference type="HOGENOM" id="CLU_063432_0_0_11"/>
<dbReference type="GO" id="GO:0003995">
    <property type="term" value="F:acyl-CoA dehydrogenase activity"/>
    <property type="evidence" value="ECO:0007669"/>
    <property type="project" value="TreeGrafter"/>
</dbReference>
<dbReference type="RefSeq" id="WP_016335721.1">
    <property type="nucleotide sequence ID" value="NC_021252.1"/>
</dbReference>
<name>R4T6H4_9PSEU</name>
<sequence>MISSPAMVATTVRELVHAEVAPAAKRVDEDGVYPATALVRLGQAGAFRLHGEGGKPPGLDVAIATTAVISKACLTTGFCAWCQHSAAWLLANSGNSELRARLLPDVANGTVMAGVGLANPVKAMSGIEQFKLRAERVPGGYLVSGAQPWISNMDEGHWFATVFADVADQSHWTMAMVRCGQPGVTIRPNVQMTSLRGSATVTVLFKQAFIPTEQVLASPAKGLLTRAYPGIVLLQTGMALGVIGASIALMREFDAGQSESNQHLLRHPDDFAADRDELQDRIARLTETPLDDSPGYLRSVFETRFRASELTLAATQMAMLRAGLPAFMQGSPVDRRMREGNFVATITPSMRFLARALATMGERAPWLT</sequence>
<evidence type="ECO:0000259" key="1">
    <source>
        <dbReference type="Pfam" id="PF02771"/>
    </source>
</evidence>
<dbReference type="GO" id="GO:0050660">
    <property type="term" value="F:flavin adenine dinucleotide binding"/>
    <property type="evidence" value="ECO:0007669"/>
    <property type="project" value="InterPro"/>
</dbReference>
<dbReference type="SUPFAM" id="SSF56645">
    <property type="entry name" value="Acyl-CoA dehydrogenase NM domain-like"/>
    <property type="match status" value="1"/>
</dbReference>
<evidence type="ECO:0000313" key="3">
    <source>
        <dbReference type="Proteomes" id="UP000013968"/>
    </source>
</evidence>
<gene>
    <name evidence="2" type="ORF">AORI_5398</name>
</gene>
<dbReference type="PANTHER" id="PTHR43884">
    <property type="entry name" value="ACYL-COA DEHYDROGENASE"/>
    <property type="match status" value="1"/>
</dbReference>
<dbReference type="InterPro" id="IPR046373">
    <property type="entry name" value="Acyl-CoA_Oxase/DH_mid-dom_sf"/>
</dbReference>
<evidence type="ECO:0000313" key="2">
    <source>
        <dbReference type="EMBL" id="AGM07981.1"/>
    </source>
</evidence>
<dbReference type="Proteomes" id="UP000013968">
    <property type="component" value="Chromosome"/>
</dbReference>
<protein>
    <submittedName>
        <fullName evidence="2">Putative acyl-CoA dehydrogenase</fullName>
    </submittedName>
</protein>
<reference evidence="2 3" key="1">
    <citation type="journal article" date="2013" name="BMC Genomics">
        <title>ContigScape: a Cytoscape plugin facilitating microbial genome gap closing.</title>
        <authorList>
            <person name="Tang B."/>
            <person name="Wang Q."/>
            <person name="Yang M."/>
            <person name="Xie F."/>
            <person name="Zhu Y."/>
            <person name="Zhuo Y."/>
            <person name="Wang S."/>
            <person name="Gao H."/>
            <person name="Ding X."/>
            <person name="Zhang L."/>
            <person name="Zhao G."/>
            <person name="Zheng H."/>
        </authorList>
    </citation>
    <scope>NUCLEOTIDE SEQUENCE [LARGE SCALE GENOMIC DNA]</scope>
    <source>
        <strain evidence="2 3">HCCB10007</strain>
    </source>
</reference>
<dbReference type="KEGG" id="aoi:AORI_5398"/>
<dbReference type="InterPro" id="IPR013786">
    <property type="entry name" value="AcylCoA_DH/ox_N"/>
</dbReference>
<dbReference type="InterPro" id="IPR037069">
    <property type="entry name" value="AcylCoA_DH/ox_N_sf"/>
</dbReference>
<dbReference type="PATRIC" id="fig|1156913.3.peg.5498"/>
<dbReference type="Gene3D" id="1.10.540.10">
    <property type="entry name" value="Acyl-CoA dehydrogenase/oxidase, N-terminal domain"/>
    <property type="match status" value="1"/>
</dbReference>
<dbReference type="EMBL" id="CP003410">
    <property type="protein sequence ID" value="AGM07981.1"/>
    <property type="molecule type" value="Genomic_DNA"/>
</dbReference>
<accession>R4T6H4</accession>
<dbReference type="PIRSF" id="PIRSF016578">
    <property type="entry name" value="HsaA"/>
    <property type="match status" value="1"/>
</dbReference>
<dbReference type="Gene3D" id="2.40.110.10">
    <property type="entry name" value="Butyryl-CoA Dehydrogenase, subunit A, domain 2"/>
    <property type="match status" value="1"/>
</dbReference>
<keyword evidence="3" id="KW-1185">Reference proteome</keyword>
<dbReference type="InterPro" id="IPR009100">
    <property type="entry name" value="AcylCoA_DH/oxidase_NM_dom_sf"/>
</dbReference>